<dbReference type="PANTHER" id="PTHR35177">
    <property type="entry name" value="HYDROGENASE MATURATION FACTOR HYBG"/>
    <property type="match status" value="1"/>
</dbReference>
<dbReference type="SUPFAM" id="SSF159127">
    <property type="entry name" value="HupF/HypC-like"/>
    <property type="match status" value="1"/>
</dbReference>
<dbReference type="Gene3D" id="2.30.30.140">
    <property type="match status" value="1"/>
</dbReference>
<dbReference type="RefSeq" id="WP_123929625.1">
    <property type="nucleotide sequence ID" value="NZ_CP033896.1"/>
</dbReference>
<gene>
    <name evidence="2" type="primary">hypC2</name>
    <name evidence="2" type="ORF">CCHOA_09915</name>
</gene>
<organism evidence="2 3">
    <name type="scientific">Corynebacterium choanae</name>
    <dbReference type="NCBI Taxonomy" id="1862358"/>
    <lineage>
        <taxon>Bacteria</taxon>
        <taxon>Bacillati</taxon>
        <taxon>Actinomycetota</taxon>
        <taxon>Actinomycetes</taxon>
        <taxon>Mycobacteriales</taxon>
        <taxon>Corynebacteriaceae</taxon>
        <taxon>Corynebacterium</taxon>
    </lineage>
</organism>
<dbReference type="KEGG" id="ccho:CCHOA_09915"/>
<protein>
    <submittedName>
        <fullName evidence="2">Hydrogenase isoenzymes formation protein HypC</fullName>
    </submittedName>
</protein>
<evidence type="ECO:0000256" key="1">
    <source>
        <dbReference type="ARBA" id="ARBA00006018"/>
    </source>
</evidence>
<dbReference type="FunFam" id="2.30.30.140:FF:000022">
    <property type="entry name" value="Hydrogenase assembly chaperone HybG"/>
    <property type="match status" value="1"/>
</dbReference>
<dbReference type="InterPro" id="IPR001109">
    <property type="entry name" value="Hydrogenase_HupF/HypC"/>
</dbReference>
<accession>A0A3G6J8P6</accession>
<dbReference type="GO" id="GO:0051604">
    <property type="term" value="P:protein maturation"/>
    <property type="evidence" value="ECO:0007669"/>
    <property type="project" value="TreeGrafter"/>
</dbReference>
<evidence type="ECO:0000313" key="2">
    <source>
        <dbReference type="EMBL" id="AZA14366.1"/>
    </source>
</evidence>
<evidence type="ECO:0000313" key="3">
    <source>
        <dbReference type="Proteomes" id="UP000269019"/>
    </source>
</evidence>
<dbReference type="Proteomes" id="UP000269019">
    <property type="component" value="Chromosome"/>
</dbReference>
<comment type="similarity">
    <text evidence="1">Belongs to the HupF/HypC family.</text>
</comment>
<dbReference type="EMBL" id="CP033896">
    <property type="protein sequence ID" value="AZA14366.1"/>
    <property type="molecule type" value="Genomic_DNA"/>
</dbReference>
<reference evidence="2 3" key="1">
    <citation type="submission" date="2018-11" db="EMBL/GenBank/DDBJ databases">
        <authorList>
            <person name="Kleinhagauer T."/>
            <person name="Glaeser S.P."/>
            <person name="Spergser J."/>
            <person name="Ruckert C."/>
            <person name="Kaempfer P."/>
            <person name="Busse H.-J."/>
        </authorList>
    </citation>
    <scope>NUCLEOTIDE SEQUENCE [LARGE SCALE GENOMIC DNA]</scope>
    <source>
        <strain evidence="2 3">200CH</strain>
    </source>
</reference>
<dbReference type="GO" id="GO:1902670">
    <property type="term" value="F:carbon dioxide binding"/>
    <property type="evidence" value="ECO:0007669"/>
    <property type="project" value="TreeGrafter"/>
</dbReference>
<dbReference type="PANTHER" id="PTHR35177:SF2">
    <property type="entry name" value="HYDROGENASE MATURATION FACTOR HYBG"/>
    <property type="match status" value="1"/>
</dbReference>
<dbReference type="PRINTS" id="PR00445">
    <property type="entry name" value="HUPFHYPC"/>
</dbReference>
<proteinExistence type="inferred from homology"/>
<dbReference type="GO" id="GO:0005506">
    <property type="term" value="F:iron ion binding"/>
    <property type="evidence" value="ECO:0007669"/>
    <property type="project" value="TreeGrafter"/>
</dbReference>
<dbReference type="OrthoDB" id="9806017at2"/>
<dbReference type="NCBIfam" id="TIGR00074">
    <property type="entry name" value="hypC_hupF"/>
    <property type="match status" value="1"/>
</dbReference>
<dbReference type="Pfam" id="PF01455">
    <property type="entry name" value="HupF_HypC"/>
    <property type="match status" value="1"/>
</dbReference>
<dbReference type="AlphaFoldDB" id="A0A3G6J8P6"/>
<keyword evidence="3" id="KW-1185">Reference proteome</keyword>
<name>A0A3G6J8P6_9CORY</name>
<sequence>MCLGVPANIVEIPEPGRAKVSIAGVLRQVSTELIVEPLKPGDWVLIHVGFALSVIDAEEAATTLQQLQQLGGDTFEDEVAQFSSSKIE</sequence>